<name>A0A1I1UMQ0_9ACTN</name>
<dbReference type="Gene3D" id="1.20.1730.10">
    <property type="entry name" value="Sodium/glucose cotransporter"/>
    <property type="match status" value="1"/>
</dbReference>
<feature type="transmembrane region" description="Helical" evidence="7">
    <location>
        <begin position="331"/>
        <end position="354"/>
    </location>
</feature>
<feature type="transmembrane region" description="Helical" evidence="7">
    <location>
        <begin position="445"/>
        <end position="464"/>
    </location>
</feature>
<dbReference type="AlphaFoldDB" id="A0A1I1UMQ0"/>
<feature type="transmembrane region" description="Helical" evidence="7">
    <location>
        <begin position="476"/>
        <end position="498"/>
    </location>
</feature>
<evidence type="ECO:0000256" key="4">
    <source>
        <dbReference type="ARBA" id="ARBA00022989"/>
    </source>
</evidence>
<gene>
    <name evidence="8" type="ORF">SAMN04487819_102297</name>
</gene>
<organism evidence="8 9">
    <name type="scientific">Actinopolyspora alba</name>
    <dbReference type="NCBI Taxonomy" id="673379"/>
    <lineage>
        <taxon>Bacteria</taxon>
        <taxon>Bacillati</taxon>
        <taxon>Actinomycetota</taxon>
        <taxon>Actinomycetes</taxon>
        <taxon>Actinopolysporales</taxon>
        <taxon>Actinopolysporaceae</taxon>
        <taxon>Actinopolyspora</taxon>
        <taxon>Actinopolyspora alba group</taxon>
    </lineage>
</organism>
<sequence>MHTLADGLRLSMNWMDSLILVIYFVVVLGIAFAAKRSVHSTLDFFLSGRSLPAWVTGLAFVSANLGATEILGMAANGAQYGAYTVHWYLIGAIPAMVFLGLVMMPFYYNSKVRSVPEFLLRRFSSSSHLLSAVIFAVASVLIAGVNLYALAIVLQALLGWPIPLSIVIAGVFVLIYITVGGLTSAIYNEVLQFFVIVAALVPLTVLGLIRVGGVSGVIDKVTASEGAQFLSAWGGTGFGQDNPLGANWLTISLGLGFAISFGYWTTNFAEVQRSLSAKNLSAARRTPLIAAFPKMFIPLVVVLPGLIALIMQPNIGQPGSQYDYNSAIPLLMAQLLPNGVLGLAVTGLMASFMAGMAANVSSFNTVFTADIWEPYIKPNMPDSHYLTVGRVITAIGVVIGIGTAFIAASFSNIMNYMQTLFSFFNVPLFATFILALFWKRMTAKAGFWGLLLGTLAPIAFYSMYRVGIVDMDSAQGVNMIAAIIALVTDLAVSVPIALATTPKPEAELAGLVYTRADATDSGEMQRGDDAWYRKPALLGWGAIVLAVLCYVPFSL</sequence>
<dbReference type="NCBIfam" id="TIGR00813">
    <property type="entry name" value="sss"/>
    <property type="match status" value="1"/>
</dbReference>
<evidence type="ECO:0000256" key="1">
    <source>
        <dbReference type="ARBA" id="ARBA00004141"/>
    </source>
</evidence>
<feature type="transmembrane region" description="Helical" evidence="7">
    <location>
        <begin position="191"/>
        <end position="209"/>
    </location>
</feature>
<dbReference type="PANTHER" id="PTHR11819">
    <property type="entry name" value="SOLUTE CARRIER FAMILY 5"/>
    <property type="match status" value="1"/>
</dbReference>
<dbReference type="RefSeq" id="WP_092924023.1">
    <property type="nucleotide sequence ID" value="NZ_FOMZ01000002.1"/>
</dbReference>
<feature type="transmembrane region" description="Helical" evidence="7">
    <location>
        <begin position="416"/>
        <end position="438"/>
    </location>
</feature>
<keyword evidence="5 7" id="KW-0472">Membrane</keyword>
<feature type="transmembrane region" description="Helical" evidence="7">
    <location>
        <begin position="12"/>
        <end position="34"/>
    </location>
</feature>
<feature type="transmembrane region" description="Helical" evidence="7">
    <location>
        <begin position="287"/>
        <end position="311"/>
    </location>
</feature>
<feature type="transmembrane region" description="Helical" evidence="7">
    <location>
        <begin position="87"/>
        <end position="108"/>
    </location>
</feature>
<protein>
    <submittedName>
        <fullName evidence="8">Solute:Na+ symporter, SSS family</fullName>
    </submittedName>
</protein>
<evidence type="ECO:0000256" key="2">
    <source>
        <dbReference type="ARBA" id="ARBA00006434"/>
    </source>
</evidence>
<dbReference type="GO" id="GO:0005412">
    <property type="term" value="F:D-glucose:sodium symporter activity"/>
    <property type="evidence" value="ECO:0007669"/>
    <property type="project" value="TreeGrafter"/>
</dbReference>
<feature type="transmembrane region" description="Helical" evidence="7">
    <location>
        <begin position="246"/>
        <end position="266"/>
    </location>
</feature>
<keyword evidence="9" id="KW-1185">Reference proteome</keyword>
<feature type="transmembrane region" description="Helical" evidence="7">
    <location>
        <begin position="160"/>
        <end position="179"/>
    </location>
</feature>
<dbReference type="PANTHER" id="PTHR11819:SF195">
    <property type="entry name" value="SODIUM_GLUCOSE COTRANSPORTER 4"/>
    <property type="match status" value="1"/>
</dbReference>
<dbReference type="GO" id="GO:0005886">
    <property type="term" value="C:plasma membrane"/>
    <property type="evidence" value="ECO:0007669"/>
    <property type="project" value="TreeGrafter"/>
</dbReference>
<evidence type="ECO:0000256" key="7">
    <source>
        <dbReference type="SAM" id="Phobius"/>
    </source>
</evidence>
<feature type="transmembrane region" description="Helical" evidence="7">
    <location>
        <begin position="536"/>
        <end position="553"/>
    </location>
</feature>
<dbReference type="Proteomes" id="UP000198716">
    <property type="component" value="Unassembled WGS sequence"/>
</dbReference>
<accession>A0A1I1UMQ0</accession>
<feature type="transmembrane region" description="Helical" evidence="7">
    <location>
        <begin position="54"/>
        <end position="75"/>
    </location>
</feature>
<proteinExistence type="inferred from homology"/>
<keyword evidence="3 7" id="KW-0812">Transmembrane</keyword>
<reference evidence="9" key="1">
    <citation type="submission" date="2016-10" db="EMBL/GenBank/DDBJ databases">
        <authorList>
            <person name="Varghese N."/>
            <person name="Submissions S."/>
        </authorList>
    </citation>
    <scope>NUCLEOTIDE SEQUENCE [LARGE SCALE GENOMIC DNA]</scope>
    <source>
        <strain evidence="9">DSM 45004</strain>
    </source>
</reference>
<evidence type="ECO:0000313" key="9">
    <source>
        <dbReference type="Proteomes" id="UP000198716"/>
    </source>
</evidence>
<dbReference type="EMBL" id="FOMZ01000002">
    <property type="protein sequence ID" value="SFD72037.1"/>
    <property type="molecule type" value="Genomic_DNA"/>
</dbReference>
<evidence type="ECO:0000256" key="3">
    <source>
        <dbReference type="ARBA" id="ARBA00022692"/>
    </source>
</evidence>
<dbReference type="CDD" id="cd11478">
    <property type="entry name" value="SLC5sbd_u2"/>
    <property type="match status" value="1"/>
</dbReference>
<feature type="transmembrane region" description="Helical" evidence="7">
    <location>
        <begin position="129"/>
        <end position="154"/>
    </location>
</feature>
<dbReference type="InterPro" id="IPR038377">
    <property type="entry name" value="Na/Glc_symporter_sf"/>
</dbReference>
<comment type="similarity">
    <text evidence="2 6">Belongs to the sodium:solute symporter (SSF) (TC 2.A.21) family.</text>
</comment>
<evidence type="ECO:0000256" key="6">
    <source>
        <dbReference type="RuleBase" id="RU362091"/>
    </source>
</evidence>
<feature type="transmembrane region" description="Helical" evidence="7">
    <location>
        <begin position="387"/>
        <end position="410"/>
    </location>
</feature>
<comment type="subcellular location">
    <subcellularLocation>
        <location evidence="1">Membrane</location>
        <topology evidence="1">Multi-pass membrane protein</topology>
    </subcellularLocation>
</comment>
<dbReference type="InterPro" id="IPR001734">
    <property type="entry name" value="Na/solute_symporter"/>
</dbReference>
<dbReference type="PROSITE" id="PS50283">
    <property type="entry name" value="NA_SOLUT_SYMP_3"/>
    <property type="match status" value="1"/>
</dbReference>
<evidence type="ECO:0000313" key="8">
    <source>
        <dbReference type="EMBL" id="SFD72037.1"/>
    </source>
</evidence>
<evidence type="ECO:0000256" key="5">
    <source>
        <dbReference type="ARBA" id="ARBA00023136"/>
    </source>
</evidence>
<keyword evidence="4 7" id="KW-1133">Transmembrane helix</keyword>
<dbReference type="Pfam" id="PF00474">
    <property type="entry name" value="SSF"/>
    <property type="match status" value="1"/>
</dbReference>